<dbReference type="eggNOG" id="ENOG502QT1I">
    <property type="taxonomic scope" value="Eukaryota"/>
</dbReference>
<proteinExistence type="predicted"/>
<dbReference type="RefSeq" id="XP_640495.2">
    <property type="nucleotide sequence ID" value="XM_635403.2"/>
</dbReference>
<dbReference type="dictyBase" id="DDB_G0281913"/>
<feature type="domain" description="DUF7788" evidence="3">
    <location>
        <begin position="309"/>
        <end position="488"/>
    </location>
</feature>
<dbReference type="SMR" id="Q54T94"/>
<comment type="caution">
    <text evidence="4">The sequence shown here is derived from an EMBL/GenBank/DDBJ whole genome shotgun (WGS) entry which is preliminary data.</text>
</comment>
<evidence type="ECO:0000313" key="4">
    <source>
        <dbReference type="EMBL" id="EAL66516.2"/>
    </source>
</evidence>
<dbReference type="STRING" id="44689.Q54T94"/>
<dbReference type="SUPFAM" id="SSF53300">
    <property type="entry name" value="vWA-like"/>
    <property type="match status" value="1"/>
</dbReference>
<dbReference type="InterPro" id="IPR011205">
    <property type="entry name" value="UCP015417_vWA"/>
</dbReference>
<reference evidence="4 5" key="1">
    <citation type="journal article" date="2005" name="Nature">
        <title>The genome of the social amoeba Dictyostelium discoideum.</title>
        <authorList>
            <consortium name="The Dictyostelium discoideum Sequencing Consortium"/>
            <person name="Eichinger L."/>
            <person name="Pachebat J.A."/>
            <person name="Glockner G."/>
            <person name="Rajandream M.A."/>
            <person name="Sucgang R."/>
            <person name="Berriman M."/>
            <person name="Song J."/>
            <person name="Olsen R."/>
            <person name="Szafranski K."/>
            <person name="Xu Q."/>
            <person name="Tunggal B."/>
            <person name="Kummerfeld S."/>
            <person name="Madera M."/>
            <person name="Konfortov B.A."/>
            <person name="Rivero F."/>
            <person name="Bankier A.T."/>
            <person name="Lehmann R."/>
            <person name="Hamlin N."/>
            <person name="Davies R."/>
            <person name="Gaudet P."/>
            <person name="Fey P."/>
            <person name="Pilcher K."/>
            <person name="Chen G."/>
            <person name="Saunders D."/>
            <person name="Sodergren E."/>
            <person name="Davis P."/>
            <person name="Kerhornou A."/>
            <person name="Nie X."/>
            <person name="Hall N."/>
            <person name="Anjard C."/>
            <person name="Hemphill L."/>
            <person name="Bason N."/>
            <person name="Farbrother P."/>
            <person name="Desany B."/>
            <person name="Just E."/>
            <person name="Morio T."/>
            <person name="Rost R."/>
            <person name="Churcher C."/>
            <person name="Cooper J."/>
            <person name="Haydock S."/>
            <person name="van Driessche N."/>
            <person name="Cronin A."/>
            <person name="Goodhead I."/>
            <person name="Muzny D."/>
            <person name="Mourier T."/>
            <person name="Pain A."/>
            <person name="Lu M."/>
            <person name="Harper D."/>
            <person name="Lindsay R."/>
            <person name="Hauser H."/>
            <person name="James K."/>
            <person name="Quiles M."/>
            <person name="Madan Babu M."/>
            <person name="Saito T."/>
            <person name="Buchrieser C."/>
            <person name="Wardroper A."/>
            <person name="Felder M."/>
            <person name="Thangavelu M."/>
            <person name="Johnson D."/>
            <person name="Knights A."/>
            <person name="Loulseged H."/>
            <person name="Mungall K."/>
            <person name="Oliver K."/>
            <person name="Price C."/>
            <person name="Quail M.A."/>
            <person name="Urushihara H."/>
            <person name="Hernandez J."/>
            <person name="Rabbinowitsch E."/>
            <person name="Steffen D."/>
            <person name="Sanders M."/>
            <person name="Ma J."/>
            <person name="Kohara Y."/>
            <person name="Sharp S."/>
            <person name="Simmonds M."/>
            <person name="Spiegler S."/>
            <person name="Tivey A."/>
            <person name="Sugano S."/>
            <person name="White B."/>
            <person name="Walker D."/>
            <person name="Woodward J."/>
            <person name="Winckler T."/>
            <person name="Tanaka Y."/>
            <person name="Shaulsky G."/>
            <person name="Schleicher M."/>
            <person name="Weinstock G."/>
            <person name="Rosenthal A."/>
            <person name="Cox E.C."/>
            <person name="Chisholm R.L."/>
            <person name="Gibbs R."/>
            <person name="Loomis W.F."/>
            <person name="Platzer M."/>
            <person name="Kay R.R."/>
            <person name="Williams J."/>
            <person name="Dear P.H."/>
            <person name="Noegel A.A."/>
            <person name="Barrell B."/>
            <person name="Kuspa A."/>
        </authorList>
    </citation>
    <scope>NUCLEOTIDE SEQUENCE [LARGE SCALE GENOMIC DNA]</scope>
    <source>
        <strain evidence="4 5">AX4</strain>
    </source>
</reference>
<evidence type="ECO:0000313" key="5">
    <source>
        <dbReference type="Proteomes" id="UP000002195"/>
    </source>
</evidence>
<dbReference type="PhylomeDB" id="Q54T94"/>
<dbReference type="PANTHER" id="PTHR31373:SF27">
    <property type="entry name" value="TROVE DOMAIN-CONTAINING PROTEIN"/>
    <property type="match status" value="1"/>
</dbReference>
<evidence type="ECO:0000256" key="1">
    <source>
        <dbReference type="SAM" id="MobiDB-lite"/>
    </source>
</evidence>
<dbReference type="OMA" id="AKQLFPH"/>
<feature type="compositionally biased region" description="Basic residues" evidence="1">
    <location>
        <begin position="10"/>
        <end position="23"/>
    </location>
</feature>
<dbReference type="InParanoid" id="Q54T94"/>
<feature type="region of interest" description="Disordered" evidence="1">
    <location>
        <begin position="1"/>
        <end position="23"/>
    </location>
</feature>
<keyword evidence="5" id="KW-1185">Reference proteome</keyword>
<organism evidence="4 5">
    <name type="scientific">Dictyostelium discoideum</name>
    <name type="common">Social amoeba</name>
    <dbReference type="NCBI Taxonomy" id="44689"/>
    <lineage>
        <taxon>Eukaryota</taxon>
        <taxon>Amoebozoa</taxon>
        <taxon>Evosea</taxon>
        <taxon>Eumycetozoa</taxon>
        <taxon>Dictyostelia</taxon>
        <taxon>Dictyosteliales</taxon>
        <taxon>Dictyosteliaceae</taxon>
        <taxon>Dictyostelium</taxon>
    </lineage>
</organism>
<dbReference type="InterPro" id="IPR036465">
    <property type="entry name" value="vWFA_dom_sf"/>
</dbReference>
<protein>
    <recommendedName>
        <fullName evidence="6">TROVE domain-containing protein</fullName>
    </recommendedName>
</protein>
<dbReference type="PaxDb" id="44689-DDB0204284"/>
<accession>Q54T94</accession>
<dbReference type="CDD" id="cd00198">
    <property type="entry name" value="vWFA"/>
    <property type="match status" value="1"/>
</dbReference>
<dbReference type="VEuPathDB" id="AmoebaDB:DDB_G0281913"/>
<dbReference type="HOGENOM" id="CLU_011744_1_2_1"/>
<evidence type="ECO:0008006" key="6">
    <source>
        <dbReference type="Google" id="ProtNLM"/>
    </source>
</evidence>
<dbReference type="Pfam" id="PF11443">
    <property type="entry name" value="DUF2828"/>
    <property type="match status" value="2"/>
</dbReference>
<dbReference type="InterPro" id="IPR056690">
    <property type="entry name" value="DUF7788"/>
</dbReference>
<dbReference type="Pfam" id="PF25043">
    <property type="entry name" value="DUF7788"/>
    <property type="match status" value="1"/>
</dbReference>
<dbReference type="KEGG" id="ddi:DDB_G0281913"/>
<dbReference type="Proteomes" id="UP000002195">
    <property type="component" value="Unassembled WGS sequence"/>
</dbReference>
<evidence type="ECO:0000259" key="3">
    <source>
        <dbReference type="Pfam" id="PF25043"/>
    </source>
</evidence>
<dbReference type="Gene3D" id="3.40.50.410">
    <property type="entry name" value="von Willebrand factor, type A domain"/>
    <property type="match status" value="1"/>
</dbReference>
<feature type="domain" description="DUF2828" evidence="2">
    <location>
        <begin position="142"/>
        <end position="306"/>
    </location>
</feature>
<dbReference type="GeneID" id="8623309"/>
<feature type="domain" description="DUF2828" evidence="2">
    <location>
        <begin position="36"/>
        <end position="131"/>
    </location>
</feature>
<evidence type="ECO:0000259" key="2">
    <source>
        <dbReference type="Pfam" id="PF11443"/>
    </source>
</evidence>
<gene>
    <name evidence="4" type="ORF">DDB_G0281913</name>
</gene>
<name>Q54T94_DICDI</name>
<dbReference type="EMBL" id="AAFI02000043">
    <property type="protein sequence ID" value="EAL66516.2"/>
    <property type="molecule type" value="Genomic_DNA"/>
</dbReference>
<dbReference type="PIRSF" id="PIRSF015417">
    <property type="entry name" value="T31B5_30_vWA"/>
    <property type="match status" value="1"/>
</dbReference>
<sequence>MSSSASSKSLGKKYKHGPNKKTKVAKVFPKHVNTPAGTDDARVNFFFKSARGLEQGELNQLLQASWEVSPLDTLKLVFQLRDCRGGKGERTLFQQSLVWMNGVSPSTVEKNFKHVPEFGSWKDVVQLIGTTVEPLALESITTQLKKDVESLSKDQEKAKISLAAKWAPTEGHSDPTSSKACKKIALLLSANKSTAKKDYRKNYLVPLRKHLDVVERKMSANQWNEISYSKVPSRCMKLQRKAFERHEPSLFAEYIESLKKGETKVNAKQLFPHEIVKEYLKGIAKDDILEEQWKVLEQEVRKLGSLKDALVLSDVSGSMSGTPMEVSIALGILISSVVAPPFKDLVITFHETPTFHKVTGDSLRDKVSNLAAAPWGGSTNFNRAFEMILEKAKQNKLPQEDMPKKLFVISDMAFDTADGKYSKKSNHDAMIDQYKDAGYVPPQLIYWNVNGNSQCGVTDSSKTEGVGLISGFSPSILKAVIETGESSSITPKDLMEAAINDKRYADLVV</sequence>
<dbReference type="AlphaFoldDB" id="Q54T94"/>
<dbReference type="PANTHER" id="PTHR31373">
    <property type="entry name" value="OS06G0652100 PROTEIN"/>
    <property type="match status" value="1"/>
</dbReference>
<dbReference type="InterPro" id="IPR058580">
    <property type="entry name" value="DUF2828"/>
</dbReference>